<comment type="caution">
    <text evidence="3">The sequence shown here is derived from an EMBL/GenBank/DDBJ whole genome shotgun (WGS) entry which is preliminary data.</text>
</comment>
<keyword evidence="4" id="KW-1185">Reference proteome</keyword>
<reference evidence="4" key="1">
    <citation type="submission" date="2018-05" db="EMBL/GenBank/DDBJ databases">
        <title>Genome Sequencing of selected type strains of the family Eggerthellaceae.</title>
        <authorList>
            <person name="Danylec N."/>
            <person name="Stoll D.A."/>
            <person name="Doetsch A."/>
            <person name="Huch M."/>
        </authorList>
    </citation>
    <scope>NUCLEOTIDE SEQUENCE [LARGE SCALE GENOMIC DNA]</scope>
    <source>
        <strain evidence="4">DSM 24851</strain>
    </source>
</reference>
<gene>
    <name evidence="3" type="ORF">DMP06_06120</name>
</gene>
<dbReference type="AlphaFoldDB" id="A0A3N0AZ91"/>
<dbReference type="InterPro" id="IPR025420">
    <property type="entry name" value="DUF4143"/>
</dbReference>
<dbReference type="Pfam" id="PF13635">
    <property type="entry name" value="DUF4143"/>
    <property type="match status" value="1"/>
</dbReference>
<evidence type="ECO:0000313" key="4">
    <source>
        <dbReference type="Proteomes" id="UP000269591"/>
    </source>
</evidence>
<evidence type="ECO:0000259" key="1">
    <source>
        <dbReference type="Pfam" id="PF13173"/>
    </source>
</evidence>
<sequence>MERFLMDELVVWKNRPRRKPLILNGARQAGKTWLLKEFGKTQFENVAYVNLDDNPRMREQFELGYDIPRIVSAIQFETGRVVSEGGTLIVLDEIQACPKALTSLKYFCEEAPGYVVAAAGSLLGITVHEGSGYPVGKVNTLDLYPLSFREFLVATGNRLLCDLIDTGDASLINSFSSKFVPLLRQYYYVGGMPEAVSVFLERGLLEDAREVQLDILRGYERDISKHLSRTETEYALAAWRSIPSHLGRENKKFVFSHIASGARARNYQAGITWLTQAGITTLVRRISKPGIPLAPYADDTAFKLFLVDVGLLGAMAGLDKETVVGGSEIFEEFKGSLTEQYVCQQLVSDCGLTPYYWSAENSSGEIDFLVQGSNSVYAIEVKAEENLRAKSLRSFKESHPKIKSVRFSLSGYREQDWMRNVPLYAMSDMGLWG</sequence>
<dbReference type="InterPro" id="IPR041682">
    <property type="entry name" value="AAA_14"/>
</dbReference>
<organism evidence="3 4">
    <name type="scientific">Slackia equolifaciens</name>
    <dbReference type="NCBI Taxonomy" id="498718"/>
    <lineage>
        <taxon>Bacteria</taxon>
        <taxon>Bacillati</taxon>
        <taxon>Actinomycetota</taxon>
        <taxon>Coriobacteriia</taxon>
        <taxon>Eggerthellales</taxon>
        <taxon>Eggerthellaceae</taxon>
        <taxon>Slackia</taxon>
    </lineage>
</organism>
<evidence type="ECO:0000313" key="3">
    <source>
        <dbReference type="EMBL" id="RNL39910.1"/>
    </source>
</evidence>
<dbReference type="Proteomes" id="UP000269591">
    <property type="component" value="Unassembled WGS sequence"/>
</dbReference>
<evidence type="ECO:0000259" key="2">
    <source>
        <dbReference type="Pfam" id="PF13635"/>
    </source>
</evidence>
<dbReference type="PANTHER" id="PTHR33295:SF7">
    <property type="entry name" value="ATPASE"/>
    <property type="match status" value="1"/>
</dbReference>
<protein>
    <submittedName>
        <fullName evidence="3">ATPase</fullName>
    </submittedName>
</protein>
<dbReference type="InterPro" id="IPR027417">
    <property type="entry name" value="P-loop_NTPase"/>
</dbReference>
<dbReference type="RefSeq" id="WP_123208867.1">
    <property type="nucleotide sequence ID" value="NZ_JBHTHO010000009.1"/>
</dbReference>
<dbReference type="SUPFAM" id="SSF52540">
    <property type="entry name" value="P-loop containing nucleoside triphosphate hydrolases"/>
    <property type="match status" value="1"/>
</dbReference>
<dbReference type="EMBL" id="QIBX01000009">
    <property type="protein sequence ID" value="RNL39910.1"/>
    <property type="molecule type" value="Genomic_DNA"/>
</dbReference>
<dbReference type="PANTHER" id="PTHR33295">
    <property type="entry name" value="ATPASE"/>
    <property type="match status" value="1"/>
</dbReference>
<dbReference type="Pfam" id="PF13173">
    <property type="entry name" value="AAA_14"/>
    <property type="match status" value="1"/>
</dbReference>
<feature type="domain" description="AAA" evidence="1">
    <location>
        <begin position="18"/>
        <end position="152"/>
    </location>
</feature>
<proteinExistence type="predicted"/>
<feature type="domain" description="DUF4143" evidence="2">
    <location>
        <begin position="220"/>
        <end position="383"/>
    </location>
</feature>
<accession>A0A3N0AZ91</accession>
<name>A0A3N0AZ91_9ACTN</name>
<dbReference type="OrthoDB" id="9804306at2"/>